<sequence>MPRRNGTWKREKWKSLLMGLVFSPVLINRIHLSSVGMEVLLQRIYGSRPKKRSLEQSIAPKKR</sequence>
<name>A0A392U7L1_9FABA</name>
<dbReference type="EMBL" id="LXQA010756681">
    <property type="protein sequence ID" value="MCI69473.1"/>
    <property type="molecule type" value="Genomic_DNA"/>
</dbReference>
<reference evidence="1 2" key="1">
    <citation type="journal article" date="2018" name="Front. Plant Sci.">
        <title>Red Clover (Trifolium pratense) and Zigzag Clover (T. medium) - A Picture of Genomic Similarities and Differences.</title>
        <authorList>
            <person name="Dluhosova J."/>
            <person name="Istvanek J."/>
            <person name="Nedelnik J."/>
            <person name="Repkova J."/>
        </authorList>
    </citation>
    <scope>NUCLEOTIDE SEQUENCE [LARGE SCALE GENOMIC DNA]</scope>
    <source>
        <strain evidence="2">cv. 10/8</strain>
        <tissue evidence="1">Leaf</tissue>
    </source>
</reference>
<keyword evidence="2" id="KW-1185">Reference proteome</keyword>
<protein>
    <submittedName>
        <fullName evidence="1">Uncharacterized protein</fullName>
    </submittedName>
</protein>
<proteinExistence type="predicted"/>
<accession>A0A392U7L1</accession>
<feature type="non-terminal residue" evidence="1">
    <location>
        <position position="63"/>
    </location>
</feature>
<evidence type="ECO:0000313" key="2">
    <source>
        <dbReference type="Proteomes" id="UP000265520"/>
    </source>
</evidence>
<evidence type="ECO:0000313" key="1">
    <source>
        <dbReference type="EMBL" id="MCI69473.1"/>
    </source>
</evidence>
<dbReference type="AlphaFoldDB" id="A0A392U7L1"/>
<comment type="caution">
    <text evidence="1">The sequence shown here is derived from an EMBL/GenBank/DDBJ whole genome shotgun (WGS) entry which is preliminary data.</text>
</comment>
<organism evidence="1 2">
    <name type="scientific">Trifolium medium</name>
    <dbReference type="NCBI Taxonomy" id="97028"/>
    <lineage>
        <taxon>Eukaryota</taxon>
        <taxon>Viridiplantae</taxon>
        <taxon>Streptophyta</taxon>
        <taxon>Embryophyta</taxon>
        <taxon>Tracheophyta</taxon>
        <taxon>Spermatophyta</taxon>
        <taxon>Magnoliopsida</taxon>
        <taxon>eudicotyledons</taxon>
        <taxon>Gunneridae</taxon>
        <taxon>Pentapetalae</taxon>
        <taxon>rosids</taxon>
        <taxon>fabids</taxon>
        <taxon>Fabales</taxon>
        <taxon>Fabaceae</taxon>
        <taxon>Papilionoideae</taxon>
        <taxon>50 kb inversion clade</taxon>
        <taxon>NPAAA clade</taxon>
        <taxon>Hologalegina</taxon>
        <taxon>IRL clade</taxon>
        <taxon>Trifolieae</taxon>
        <taxon>Trifolium</taxon>
    </lineage>
</organism>
<dbReference type="Proteomes" id="UP000265520">
    <property type="component" value="Unassembled WGS sequence"/>
</dbReference>